<organism evidence="1 2">
    <name type="scientific">Planococcus koreensis</name>
    <dbReference type="NCBI Taxonomy" id="112331"/>
    <lineage>
        <taxon>Bacteria</taxon>
        <taxon>Bacillati</taxon>
        <taxon>Bacillota</taxon>
        <taxon>Bacilli</taxon>
        <taxon>Bacillales</taxon>
        <taxon>Caryophanaceae</taxon>
        <taxon>Planococcus</taxon>
    </lineage>
</organism>
<dbReference type="Proteomes" id="UP000525923">
    <property type="component" value="Unassembled WGS sequence"/>
</dbReference>
<dbReference type="EMBL" id="JACHHE010000006">
    <property type="protein sequence ID" value="MBB5180946.1"/>
    <property type="molecule type" value="Genomic_DNA"/>
</dbReference>
<evidence type="ECO:0000313" key="1">
    <source>
        <dbReference type="EMBL" id="MBB5180946.1"/>
    </source>
</evidence>
<name>A0A7W8CTB0_9BACL</name>
<reference evidence="1 2" key="1">
    <citation type="submission" date="2020-08" db="EMBL/GenBank/DDBJ databases">
        <title>Genomic Encyclopedia of Type Strains, Phase IV (KMG-IV): sequencing the most valuable type-strain genomes for metagenomic binning, comparative biology and taxonomic classification.</title>
        <authorList>
            <person name="Goeker M."/>
        </authorList>
    </citation>
    <scope>NUCLEOTIDE SEQUENCE [LARGE SCALE GENOMIC DNA]</scope>
    <source>
        <strain evidence="1 2">DSM 15895</strain>
    </source>
</reference>
<proteinExistence type="predicted"/>
<sequence>MKKKWLLVLLLLVGIGIPSYLYLNTSSVDREILSEIELDAVEKISIVKSNFPVGVLNEFENTNRKAIIDELKKMKVKRTRLFSVTRPTNGEYVIFLDTNSNGVYQVHLYENDRIISFASPNNDINSSRSYKYTDSNLYEMVSKLF</sequence>
<evidence type="ECO:0000313" key="2">
    <source>
        <dbReference type="Proteomes" id="UP000525923"/>
    </source>
</evidence>
<accession>A0A7W8CTB0</accession>
<protein>
    <submittedName>
        <fullName evidence="1">Uncharacterized protein</fullName>
    </submittedName>
</protein>
<comment type="caution">
    <text evidence="1">The sequence shown here is derived from an EMBL/GenBank/DDBJ whole genome shotgun (WGS) entry which is preliminary data.</text>
</comment>
<dbReference type="AlphaFoldDB" id="A0A7W8CTB0"/>
<gene>
    <name evidence="1" type="ORF">HNQ44_002391</name>
</gene>
<dbReference type="RefSeq" id="WP_135501158.1">
    <property type="nucleotide sequence ID" value="NZ_JACHHE010000006.1"/>
</dbReference>
<keyword evidence="2" id="KW-1185">Reference proteome</keyword>